<dbReference type="EMBL" id="DSUH01000376">
    <property type="protein sequence ID" value="HGU34410.1"/>
    <property type="molecule type" value="Genomic_DNA"/>
</dbReference>
<accession>A0A7C4VS10</accession>
<proteinExistence type="predicted"/>
<protein>
    <submittedName>
        <fullName evidence="1">Uncharacterized protein</fullName>
    </submittedName>
</protein>
<organism evidence="1">
    <name type="scientific">Desulfatirhabdium butyrativorans</name>
    <dbReference type="NCBI Taxonomy" id="340467"/>
    <lineage>
        <taxon>Bacteria</taxon>
        <taxon>Pseudomonadati</taxon>
        <taxon>Thermodesulfobacteriota</taxon>
        <taxon>Desulfobacteria</taxon>
        <taxon>Desulfobacterales</taxon>
        <taxon>Desulfatirhabdiaceae</taxon>
        <taxon>Desulfatirhabdium</taxon>
    </lineage>
</organism>
<comment type="caution">
    <text evidence="1">The sequence shown here is derived from an EMBL/GenBank/DDBJ whole genome shotgun (WGS) entry which is preliminary data.</text>
</comment>
<gene>
    <name evidence="1" type="ORF">ENS29_16420</name>
</gene>
<evidence type="ECO:0000313" key="1">
    <source>
        <dbReference type="EMBL" id="HGU34410.1"/>
    </source>
</evidence>
<dbReference type="AlphaFoldDB" id="A0A7C4VS10"/>
<reference evidence="1" key="1">
    <citation type="journal article" date="2020" name="mSystems">
        <title>Genome- and Community-Level Interaction Insights into Carbon Utilization and Element Cycling Functions of Hydrothermarchaeota in Hydrothermal Sediment.</title>
        <authorList>
            <person name="Zhou Z."/>
            <person name="Liu Y."/>
            <person name="Xu W."/>
            <person name="Pan J."/>
            <person name="Luo Z.H."/>
            <person name="Li M."/>
        </authorList>
    </citation>
    <scope>NUCLEOTIDE SEQUENCE [LARGE SCALE GENOMIC DNA]</scope>
    <source>
        <strain evidence="1">SpSt-477</strain>
    </source>
</reference>
<sequence length="178" mass="20485">MNSVLLTAKGKLVFEGKPVDAKPLMVLNAALVLESKCTLRSLFRMIEIYPVYEEINPFWSEHLAQYRSCSKQNSVDSGLDHLLLTKTIEMIGFPGEPRLDIYHSLHGIQGKEMLEIRFFTMETILDLPFRLGKLKHVVFGDSIDLFEFETVYTLFEVIDAIAWELSFHGSQRACELRR</sequence>
<name>A0A7C4VS10_9BACT</name>